<organism evidence="2">
    <name type="scientific">Tanacetum cinerariifolium</name>
    <name type="common">Dalmatian daisy</name>
    <name type="synonym">Chrysanthemum cinerariifolium</name>
    <dbReference type="NCBI Taxonomy" id="118510"/>
    <lineage>
        <taxon>Eukaryota</taxon>
        <taxon>Viridiplantae</taxon>
        <taxon>Streptophyta</taxon>
        <taxon>Embryophyta</taxon>
        <taxon>Tracheophyta</taxon>
        <taxon>Spermatophyta</taxon>
        <taxon>Magnoliopsida</taxon>
        <taxon>eudicotyledons</taxon>
        <taxon>Gunneridae</taxon>
        <taxon>Pentapetalae</taxon>
        <taxon>asterids</taxon>
        <taxon>campanulids</taxon>
        <taxon>Asterales</taxon>
        <taxon>Asteraceae</taxon>
        <taxon>Asteroideae</taxon>
        <taxon>Anthemideae</taxon>
        <taxon>Anthemidinae</taxon>
        <taxon>Tanacetum</taxon>
    </lineage>
</organism>
<dbReference type="AlphaFoldDB" id="A0A6L2LSW4"/>
<gene>
    <name evidence="2" type="ORF">Tci_035362</name>
</gene>
<proteinExistence type="predicted"/>
<comment type="caution">
    <text evidence="2">The sequence shown here is derived from an EMBL/GenBank/DDBJ whole genome shotgun (WGS) entry which is preliminary data.</text>
</comment>
<dbReference type="PANTHER" id="PTHR44259:SF108">
    <property type="entry name" value="F-BOX PROTEIN SKIP23-LIKE"/>
    <property type="match status" value="1"/>
</dbReference>
<protein>
    <recommendedName>
        <fullName evidence="1">KIB1-4 beta-propeller domain-containing protein</fullName>
    </recommendedName>
</protein>
<dbReference type="EMBL" id="BKCJ010004836">
    <property type="protein sequence ID" value="GEU63384.1"/>
    <property type="molecule type" value="Genomic_DNA"/>
</dbReference>
<evidence type="ECO:0000313" key="2">
    <source>
        <dbReference type="EMBL" id="GEU63384.1"/>
    </source>
</evidence>
<feature type="domain" description="KIB1-4 beta-propeller" evidence="1">
    <location>
        <begin position="9"/>
        <end position="167"/>
    </location>
</feature>
<reference evidence="2" key="1">
    <citation type="journal article" date="2019" name="Sci. Rep.">
        <title>Draft genome of Tanacetum cinerariifolium, the natural source of mosquito coil.</title>
        <authorList>
            <person name="Yamashiro T."/>
            <person name="Shiraishi A."/>
            <person name="Satake H."/>
            <person name="Nakayama K."/>
        </authorList>
    </citation>
    <scope>NUCLEOTIDE SEQUENCE</scope>
</reference>
<accession>A0A6L2LSW4</accession>
<dbReference type="Pfam" id="PF03478">
    <property type="entry name" value="Beta-prop_KIB1-4"/>
    <property type="match status" value="1"/>
</dbReference>
<dbReference type="InterPro" id="IPR050942">
    <property type="entry name" value="F-box_BR-signaling"/>
</dbReference>
<name>A0A6L2LSW4_TANCI</name>
<dbReference type="PANTHER" id="PTHR44259">
    <property type="entry name" value="OS07G0183000 PROTEIN-RELATED"/>
    <property type="match status" value="1"/>
</dbReference>
<evidence type="ECO:0000259" key="1">
    <source>
        <dbReference type="Pfam" id="PF03478"/>
    </source>
</evidence>
<dbReference type="InterPro" id="IPR005174">
    <property type="entry name" value="KIB1-4_b-propeller"/>
</dbReference>
<sequence>MGKIVFLDQSSLVVVVWGSKIGFCLVGDNKRTTFDYENLDSKIMDITYYNGRVYAFDCAHRIRALDVYGEDPKSKRLDGGKGKNLLLVIRQGVVDNDDYKTNCFQVWTYDLGNGRDLGTKSLFVGGSSSSFWVEQDYTGAIKGNCIYFTRDGIPFHENGGGMDMRIYHLSDGTIEPLSTGESSSYLTPPFWLQSSIESFEAAASLNDDSSNADELSDMCFEEDLTHEFMEMMKRDISRRSEEEVG</sequence>